<feature type="region of interest" description="Disordered" evidence="1">
    <location>
        <begin position="97"/>
        <end position="128"/>
    </location>
</feature>
<feature type="compositionally biased region" description="Basic residues" evidence="1">
    <location>
        <begin position="101"/>
        <end position="112"/>
    </location>
</feature>
<dbReference type="AlphaFoldDB" id="A0A5C3L7M5"/>
<dbReference type="Proteomes" id="UP000307440">
    <property type="component" value="Unassembled WGS sequence"/>
</dbReference>
<dbReference type="EMBL" id="ML210154">
    <property type="protein sequence ID" value="TFK28695.1"/>
    <property type="molecule type" value="Genomic_DNA"/>
</dbReference>
<organism evidence="2 3">
    <name type="scientific">Coprinopsis marcescibilis</name>
    <name type="common">Agaric fungus</name>
    <name type="synonym">Psathyrella marcescibilis</name>
    <dbReference type="NCBI Taxonomy" id="230819"/>
    <lineage>
        <taxon>Eukaryota</taxon>
        <taxon>Fungi</taxon>
        <taxon>Dikarya</taxon>
        <taxon>Basidiomycota</taxon>
        <taxon>Agaricomycotina</taxon>
        <taxon>Agaricomycetes</taxon>
        <taxon>Agaricomycetidae</taxon>
        <taxon>Agaricales</taxon>
        <taxon>Agaricineae</taxon>
        <taxon>Psathyrellaceae</taxon>
        <taxon>Coprinopsis</taxon>
    </lineage>
</organism>
<evidence type="ECO:0000256" key="1">
    <source>
        <dbReference type="SAM" id="MobiDB-lite"/>
    </source>
</evidence>
<feature type="compositionally biased region" description="Basic residues" evidence="1">
    <location>
        <begin position="39"/>
        <end position="49"/>
    </location>
</feature>
<feature type="region of interest" description="Disordered" evidence="1">
    <location>
        <begin position="30"/>
        <end position="57"/>
    </location>
</feature>
<protein>
    <submittedName>
        <fullName evidence="2">Uncharacterized protein</fullName>
    </submittedName>
</protein>
<accession>A0A5C3L7M5</accession>
<reference evidence="2 3" key="1">
    <citation type="journal article" date="2019" name="Nat. Ecol. Evol.">
        <title>Megaphylogeny resolves global patterns of mushroom evolution.</title>
        <authorList>
            <person name="Varga T."/>
            <person name="Krizsan K."/>
            <person name="Foldi C."/>
            <person name="Dima B."/>
            <person name="Sanchez-Garcia M."/>
            <person name="Sanchez-Ramirez S."/>
            <person name="Szollosi G.J."/>
            <person name="Szarkandi J.G."/>
            <person name="Papp V."/>
            <person name="Albert L."/>
            <person name="Andreopoulos W."/>
            <person name="Angelini C."/>
            <person name="Antonin V."/>
            <person name="Barry K.W."/>
            <person name="Bougher N.L."/>
            <person name="Buchanan P."/>
            <person name="Buyck B."/>
            <person name="Bense V."/>
            <person name="Catcheside P."/>
            <person name="Chovatia M."/>
            <person name="Cooper J."/>
            <person name="Damon W."/>
            <person name="Desjardin D."/>
            <person name="Finy P."/>
            <person name="Geml J."/>
            <person name="Haridas S."/>
            <person name="Hughes K."/>
            <person name="Justo A."/>
            <person name="Karasinski D."/>
            <person name="Kautmanova I."/>
            <person name="Kiss B."/>
            <person name="Kocsube S."/>
            <person name="Kotiranta H."/>
            <person name="LaButti K.M."/>
            <person name="Lechner B.E."/>
            <person name="Liimatainen K."/>
            <person name="Lipzen A."/>
            <person name="Lukacs Z."/>
            <person name="Mihaltcheva S."/>
            <person name="Morgado L.N."/>
            <person name="Niskanen T."/>
            <person name="Noordeloos M.E."/>
            <person name="Ohm R.A."/>
            <person name="Ortiz-Santana B."/>
            <person name="Ovrebo C."/>
            <person name="Racz N."/>
            <person name="Riley R."/>
            <person name="Savchenko A."/>
            <person name="Shiryaev A."/>
            <person name="Soop K."/>
            <person name="Spirin V."/>
            <person name="Szebenyi C."/>
            <person name="Tomsovsky M."/>
            <person name="Tulloss R.E."/>
            <person name="Uehling J."/>
            <person name="Grigoriev I.V."/>
            <person name="Vagvolgyi C."/>
            <person name="Papp T."/>
            <person name="Martin F.M."/>
            <person name="Miettinen O."/>
            <person name="Hibbett D.S."/>
            <person name="Nagy L.G."/>
        </authorList>
    </citation>
    <scope>NUCLEOTIDE SEQUENCE [LARGE SCALE GENOMIC DNA]</scope>
    <source>
        <strain evidence="2 3">CBS 121175</strain>
    </source>
</reference>
<sequence>MPLTWMLSISTLTRGFKKSHKKIITIAPVEDETGSKPTGRARTRKLIRRGKNEPRIPPAQSLAESLVMIDRALVPAMPILRRGADSGDPCDCRWSQERHERRMRKAKKKAKKQAGYSGTAKAISLPNP</sequence>
<proteinExistence type="predicted"/>
<gene>
    <name evidence="2" type="ORF">FA15DRAFT_700900</name>
</gene>
<keyword evidence="3" id="KW-1185">Reference proteome</keyword>
<evidence type="ECO:0000313" key="3">
    <source>
        <dbReference type="Proteomes" id="UP000307440"/>
    </source>
</evidence>
<name>A0A5C3L7M5_COPMA</name>
<evidence type="ECO:0000313" key="2">
    <source>
        <dbReference type="EMBL" id="TFK28695.1"/>
    </source>
</evidence>